<dbReference type="Proteomes" id="UP000241074">
    <property type="component" value="Chromosome"/>
</dbReference>
<name>A0A2P1PNC0_9GAMM</name>
<accession>A0A2P1PNC0</accession>
<gene>
    <name evidence="1" type="ORF">C7S18_03600</name>
</gene>
<keyword evidence="2" id="KW-1185">Reference proteome</keyword>
<reference evidence="1 2" key="1">
    <citation type="submission" date="2018-03" db="EMBL/GenBank/DDBJ databases">
        <title>Ahniella affigens gen. nov., sp. nov., a gammaproteobacterium isolated from sandy soil near a stream.</title>
        <authorList>
            <person name="Ko Y."/>
            <person name="Kim J.-H."/>
        </authorList>
    </citation>
    <scope>NUCLEOTIDE SEQUENCE [LARGE SCALE GENOMIC DNA]</scope>
    <source>
        <strain evidence="1 2">D13</strain>
    </source>
</reference>
<dbReference type="KEGG" id="xba:C7S18_03600"/>
<evidence type="ECO:0008006" key="3">
    <source>
        <dbReference type="Google" id="ProtNLM"/>
    </source>
</evidence>
<protein>
    <recommendedName>
        <fullName evidence="3">Methyltransferase type 11 domain-containing protein</fullName>
    </recommendedName>
</protein>
<evidence type="ECO:0000313" key="1">
    <source>
        <dbReference type="EMBL" id="AVP96329.1"/>
    </source>
</evidence>
<evidence type="ECO:0000313" key="2">
    <source>
        <dbReference type="Proteomes" id="UP000241074"/>
    </source>
</evidence>
<dbReference type="Gene3D" id="3.40.50.150">
    <property type="entry name" value="Vaccinia Virus protein VP39"/>
    <property type="match status" value="1"/>
</dbReference>
<dbReference type="EMBL" id="CP027860">
    <property type="protein sequence ID" value="AVP96329.1"/>
    <property type="molecule type" value="Genomic_DNA"/>
</dbReference>
<reference evidence="1 2" key="2">
    <citation type="submission" date="2018-03" db="EMBL/GenBank/DDBJ databases">
        <authorList>
            <person name="Keele B.F."/>
        </authorList>
    </citation>
    <scope>NUCLEOTIDE SEQUENCE [LARGE SCALE GENOMIC DNA]</scope>
    <source>
        <strain evidence="1 2">D13</strain>
    </source>
</reference>
<dbReference type="AlphaFoldDB" id="A0A2P1PNC0"/>
<dbReference type="SUPFAM" id="SSF53335">
    <property type="entry name" value="S-adenosyl-L-methionine-dependent methyltransferases"/>
    <property type="match status" value="1"/>
</dbReference>
<organism evidence="1 2">
    <name type="scientific">Ahniella affigens</name>
    <dbReference type="NCBI Taxonomy" id="2021234"/>
    <lineage>
        <taxon>Bacteria</taxon>
        <taxon>Pseudomonadati</taxon>
        <taxon>Pseudomonadota</taxon>
        <taxon>Gammaproteobacteria</taxon>
        <taxon>Lysobacterales</taxon>
        <taxon>Rhodanobacteraceae</taxon>
        <taxon>Ahniella</taxon>
    </lineage>
</organism>
<proteinExistence type="predicted"/>
<dbReference type="OrthoDB" id="6191410at2"/>
<dbReference type="RefSeq" id="WP_106890258.1">
    <property type="nucleotide sequence ID" value="NZ_CP027860.1"/>
</dbReference>
<dbReference type="InterPro" id="IPR029063">
    <property type="entry name" value="SAM-dependent_MTases_sf"/>
</dbReference>
<sequence>MAEPHPLPDLSHLCTREQRVLGEALAVHDRVLWLAAGQQPEANPACLALRLGEHNTIEGDLCAAIDAWPIRDRSMDQVILQHSLDFSPLGAVVIGEALRVLKPERELWITGLGRLGWQRWRMSWQAGRGHRPHPPSLNQLRLLLMSHGCVDLQVQCFQNDALAGSASMFSDHYLLRARKREIRPMATTHRRVRVLKSRAGVWSPSARNLRELDADWSGRDPSRLVA</sequence>